<sequence length="1236" mass="138201">MKKAKKEGKKVKLVRDKLYINGKPHVSLDTKPNGTEYRGVLLRQAQQNSHRNKTVNERPFKRSRQESGNNDAINEETITTPMFSKCLLVGDFNARTGSEDDFIFVPDSESHVVDIENIQINAVCNLDQYDFSRKRNSRDKNKNRFGNQLIEFCKGNNFFIMNGRTLGDIDGKFTCRNSSVVDYCLCSAELIQNFTDFKVHDFSSLYSDVHSPIEISLKQTDQEVSTKYSDDTRTNEQKIKNWTNEKSHKFLECLNLTEIENINSEIDGTTVVTQETHDMLIGKIGKVLINSARNTFGFKVSAGKKSEQRTNKPWFDHDCKAAREELFVKGEFGSSNGPILLERLSCTGNENDIAGCLLNWKSANCTGQGAVGIRCGTSPIRLVGGGGPWEGRVEVMHNGQWGTVCDTGFGNEEAQVVCKMLGFRDGTTDAYAKNTSFYGPSDKTIYLDQLSCTGTELDINGCRTKEWGYRTCDNNHEAGVLCKATNVRLSGGSHTMEGRVEIMKDGTWSTLCDDGWVDNEATIICKMLTPYPLNRLIYGKAFTESYFGEGSGVASLSNLKCNGTEVDLLHCSMNKDGRPHCDHSHDAGVSCSLNSTSYIVGTNNNQGTLQTQIANFAGTICGINVQDIAGSVICKSLGYWMNTATLFKNSWFGPGNGMSFNLQPECSGKETNIVFCRLKNTFGKINCDHSNDVGVKCTSIPLGLNNIRLALGNSKGDGRLEIKYNNKWGTVCSEDWTLKNSKAVCTMLGYQNRTFQTNAIKRNNSAVVLGSLNCMGFENDIGFCKGGLDKSNCTDDIVNIDCTGGMQMKLSGGSSPAEGRVDILDNGQWGSLCDRSFGIAELQVMCSMLGYRNTLPYLYHLPSLKLHRSAFGIDQLTCSGLEDHIAQCPFSTIASCHHKYAHLKCFDCVQQYYSTTGNIMSDNYPGRYNPNTDCLYIIQPPSGLYRLTIDVLQMADTGDFLQIKESPFGKELGYYSVSSYIPVALSEQFWIRFKMNGQRSARGFKLHWSPLDFKDQLSLNCELSRWGAAINITLLHMANISVNYSDIYMTDPDCFGKIVGDKLLFNQLYDECGSTKNVSHFYFTYHNNITFISEGVVHEIPLECQLFKDDRIIHYHNVDGRNELDDESYNGLEGSLFHIELYYDSELTETKDKQFKGKFVYKIATEKGSYSPHPLLNNCFISVNRNGTEEKMRILENTLPKLDSVKVRYLGNDVMVLEVLVPENVPSYLECNVAWT</sequence>
<dbReference type="InterPro" id="IPR000859">
    <property type="entry name" value="CUB_dom"/>
</dbReference>
<keyword evidence="5" id="KW-0325">Glycoprotein</keyword>
<keyword evidence="11" id="KW-1185">Reference proteome</keyword>
<dbReference type="SUPFAM" id="SSF56219">
    <property type="entry name" value="DNase I-like"/>
    <property type="match status" value="1"/>
</dbReference>
<feature type="region of interest" description="Disordered" evidence="7">
    <location>
        <begin position="45"/>
        <end position="75"/>
    </location>
</feature>
<dbReference type="Pfam" id="PF00530">
    <property type="entry name" value="SRCR"/>
    <property type="match status" value="5"/>
</dbReference>
<dbReference type="InterPro" id="IPR036691">
    <property type="entry name" value="Endo/exonu/phosph_ase_sf"/>
</dbReference>
<feature type="domain" description="CUB" evidence="8">
    <location>
        <begin position="908"/>
        <end position="1011"/>
    </location>
</feature>
<feature type="disulfide bond" evidence="6">
    <location>
        <begin position="774"/>
        <end position="784"/>
    </location>
</feature>
<feature type="domain" description="SRCR" evidence="9">
    <location>
        <begin position="596"/>
        <end position="698"/>
    </location>
</feature>
<reference evidence="10" key="1">
    <citation type="submission" date="2021-03" db="EMBL/GenBank/DDBJ databases">
        <authorList>
            <person name="Bekaert M."/>
        </authorList>
    </citation>
    <scope>NUCLEOTIDE SEQUENCE</scope>
</reference>
<evidence type="ECO:0000259" key="9">
    <source>
        <dbReference type="PROSITE" id="PS50287"/>
    </source>
</evidence>
<feature type="disulfide bond" evidence="6">
    <location>
        <begin position="561"/>
        <end position="571"/>
    </location>
</feature>
<evidence type="ECO:0000313" key="10">
    <source>
        <dbReference type="EMBL" id="CAG2197845.1"/>
    </source>
</evidence>
<keyword evidence="1" id="KW-0732">Signal</keyword>
<comment type="caution">
    <text evidence="6">Lacks conserved residue(s) required for the propagation of feature annotation.</text>
</comment>
<feature type="disulfide bond" evidence="6">
    <location>
        <begin position="452"/>
        <end position="462"/>
    </location>
</feature>
<dbReference type="OrthoDB" id="6102859at2759"/>
<keyword evidence="2" id="KW-0677">Repeat</keyword>
<feature type="compositionally biased region" description="Basic and acidic residues" evidence="7">
    <location>
        <begin position="54"/>
        <end position="65"/>
    </location>
</feature>
<proteinExistence type="predicted"/>
<comment type="caution">
    <text evidence="10">The sequence shown here is derived from an EMBL/GenBank/DDBJ whole genome shotgun (WGS) entry which is preliminary data.</text>
</comment>
<evidence type="ECO:0000313" key="11">
    <source>
        <dbReference type="Proteomes" id="UP000683360"/>
    </source>
</evidence>
<dbReference type="FunFam" id="3.10.250.10:FF:000007">
    <property type="entry name" value="Soluble scavenger receptor cysteine-rich domain-containing protein SSC5D"/>
    <property type="match status" value="1"/>
</dbReference>
<feature type="domain" description="SRCR" evidence="9">
    <location>
        <begin position="487"/>
        <end position="592"/>
    </location>
</feature>
<dbReference type="PRINTS" id="PR00258">
    <property type="entry name" value="SPERACTRCPTR"/>
</dbReference>
<protein>
    <submittedName>
        <fullName evidence="10">Uncharacterized protein</fullName>
    </submittedName>
</protein>
<dbReference type="Gene3D" id="3.10.250.10">
    <property type="entry name" value="SRCR-like domain"/>
    <property type="match status" value="6"/>
</dbReference>
<dbReference type="PANTHER" id="PTHR19331">
    <property type="entry name" value="SCAVENGER RECEPTOR DOMAIN-CONTAINING"/>
    <property type="match status" value="1"/>
</dbReference>
<dbReference type="Pfam" id="PF00431">
    <property type="entry name" value="CUB"/>
    <property type="match status" value="1"/>
</dbReference>
<dbReference type="GO" id="GO:0016020">
    <property type="term" value="C:membrane"/>
    <property type="evidence" value="ECO:0007669"/>
    <property type="project" value="InterPro"/>
</dbReference>
<name>A0A8S3QMN0_MYTED</name>
<dbReference type="CDD" id="cd00041">
    <property type="entry name" value="CUB"/>
    <property type="match status" value="1"/>
</dbReference>
<gene>
    <name evidence="10" type="ORF">MEDL_12637</name>
</gene>
<feature type="compositionally biased region" description="Polar residues" evidence="7">
    <location>
        <begin position="66"/>
        <end position="75"/>
    </location>
</feature>
<dbReference type="Proteomes" id="UP000683360">
    <property type="component" value="Unassembled WGS sequence"/>
</dbReference>
<dbReference type="SUPFAM" id="SSF49854">
    <property type="entry name" value="Spermadhesin, CUB domain"/>
    <property type="match status" value="1"/>
</dbReference>
<dbReference type="SMART" id="SM00042">
    <property type="entry name" value="CUB"/>
    <property type="match status" value="1"/>
</dbReference>
<dbReference type="PROSITE" id="PS50287">
    <property type="entry name" value="SRCR_2"/>
    <property type="match status" value="6"/>
</dbReference>
<accession>A0A8S3QMN0</accession>
<feature type="disulfide bond" evidence="6">
    <location>
        <begin position="666"/>
        <end position="676"/>
    </location>
</feature>
<feature type="disulfide bond" evidence="6">
    <location>
        <begin position="346"/>
        <end position="356"/>
    </location>
</feature>
<evidence type="ECO:0000256" key="1">
    <source>
        <dbReference type="ARBA" id="ARBA00022729"/>
    </source>
</evidence>
<evidence type="ECO:0000256" key="4">
    <source>
        <dbReference type="ARBA" id="ARBA00023170"/>
    </source>
</evidence>
<evidence type="ECO:0000256" key="3">
    <source>
        <dbReference type="ARBA" id="ARBA00023157"/>
    </source>
</evidence>
<organism evidence="10 11">
    <name type="scientific">Mytilus edulis</name>
    <name type="common">Blue mussel</name>
    <dbReference type="NCBI Taxonomy" id="6550"/>
    <lineage>
        <taxon>Eukaryota</taxon>
        <taxon>Metazoa</taxon>
        <taxon>Spiralia</taxon>
        <taxon>Lophotrochozoa</taxon>
        <taxon>Mollusca</taxon>
        <taxon>Bivalvia</taxon>
        <taxon>Autobranchia</taxon>
        <taxon>Pteriomorphia</taxon>
        <taxon>Mytilida</taxon>
        <taxon>Mytiloidea</taxon>
        <taxon>Mytilidae</taxon>
        <taxon>Mytilinae</taxon>
        <taxon>Mytilus</taxon>
    </lineage>
</organism>
<feature type="domain" description="SRCR" evidence="9">
    <location>
        <begin position="380"/>
        <end position="483"/>
    </location>
</feature>
<evidence type="ECO:0000256" key="2">
    <source>
        <dbReference type="ARBA" id="ARBA00022737"/>
    </source>
</evidence>
<dbReference type="Gene3D" id="2.60.120.290">
    <property type="entry name" value="Spermadhesin, CUB domain"/>
    <property type="match status" value="1"/>
</dbReference>
<dbReference type="InterPro" id="IPR001190">
    <property type="entry name" value="SRCR"/>
</dbReference>
<dbReference type="Gene3D" id="3.60.10.10">
    <property type="entry name" value="Endonuclease/exonuclease/phosphatase"/>
    <property type="match status" value="1"/>
</dbReference>
<keyword evidence="4" id="KW-0675">Receptor</keyword>
<dbReference type="PROSITE" id="PS01180">
    <property type="entry name" value="CUB"/>
    <property type="match status" value="1"/>
</dbReference>
<dbReference type="EMBL" id="CAJPWZ010000655">
    <property type="protein sequence ID" value="CAG2197845.1"/>
    <property type="molecule type" value="Genomic_DNA"/>
</dbReference>
<feature type="disulfide bond" evidence="6">
    <location>
        <begin position="878"/>
        <end position="888"/>
    </location>
</feature>
<keyword evidence="3 6" id="KW-1015">Disulfide bond</keyword>
<dbReference type="SMART" id="SM00202">
    <property type="entry name" value="SR"/>
    <property type="match status" value="5"/>
</dbReference>
<dbReference type="AlphaFoldDB" id="A0A8S3QMN0"/>
<evidence type="ECO:0000256" key="7">
    <source>
        <dbReference type="SAM" id="MobiDB-lite"/>
    </source>
</evidence>
<evidence type="ECO:0000259" key="8">
    <source>
        <dbReference type="PROSITE" id="PS01180"/>
    </source>
</evidence>
<dbReference type="InterPro" id="IPR035914">
    <property type="entry name" value="Sperma_CUB_dom_sf"/>
</dbReference>
<dbReference type="InterPro" id="IPR036772">
    <property type="entry name" value="SRCR-like_dom_sf"/>
</dbReference>
<dbReference type="PROSITE" id="PS00420">
    <property type="entry name" value="SRCR_1"/>
    <property type="match status" value="2"/>
</dbReference>
<evidence type="ECO:0000256" key="5">
    <source>
        <dbReference type="ARBA" id="ARBA00023180"/>
    </source>
</evidence>
<feature type="domain" description="SRCR" evidence="9">
    <location>
        <begin position="808"/>
        <end position="906"/>
    </location>
</feature>
<feature type="domain" description="SRCR" evidence="9">
    <location>
        <begin position="332"/>
        <end position="376"/>
    </location>
</feature>
<feature type="domain" description="SRCR" evidence="9">
    <location>
        <begin position="707"/>
        <end position="803"/>
    </location>
</feature>
<dbReference type="SUPFAM" id="SSF56487">
    <property type="entry name" value="SRCR-like"/>
    <property type="match status" value="6"/>
</dbReference>
<evidence type="ECO:0000256" key="6">
    <source>
        <dbReference type="PROSITE-ProRule" id="PRU00196"/>
    </source>
</evidence>
<dbReference type="FunFam" id="3.10.250.10:FF:000001">
    <property type="entry name" value="Lysyl oxidase 4 isoform X1"/>
    <property type="match status" value="1"/>
</dbReference>